<dbReference type="InterPro" id="IPR051947">
    <property type="entry name" value="Sentrin-specific_protease"/>
</dbReference>
<feature type="region of interest" description="Disordered" evidence="6">
    <location>
        <begin position="573"/>
        <end position="702"/>
    </location>
</feature>
<keyword evidence="5" id="KW-0378">Hydrolase</keyword>
<protein>
    <submittedName>
        <fullName evidence="8">Cysteine proteinase</fullName>
    </submittedName>
</protein>
<evidence type="ECO:0000256" key="5">
    <source>
        <dbReference type="ARBA" id="ARBA00022801"/>
    </source>
</evidence>
<dbReference type="GO" id="GO:0070139">
    <property type="term" value="F:SUMO-specific endopeptidase activity"/>
    <property type="evidence" value="ECO:0007669"/>
    <property type="project" value="TreeGrafter"/>
</dbReference>
<dbReference type="EMBL" id="MU001495">
    <property type="protein sequence ID" value="KAF2448420.1"/>
    <property type="molecule type" value="Genomic_DNA"/>
</dbReference>
<feature type="compositionally biased region" description="Basic and acidic residues" evidence="6">
    <location>
        <begin position="986"/>
        <end position="1007"/>
    </location>
</feature>
<feature type="compositionally biased region" description="Low complexity" evidence="6">
    <location>
        <begin position="391"/>
        <end position="401"/>
    </location>
</feature>
<comment type="caution">
    <text evidence="8">The sequence shown here is derived from an EMBL/GenBank/DDBJ whole genome shotgun (WGS) entry which is preliminary data.</text>
</comment>
<evidence type="ECO:0000256" key="2">
    <source>
        <dbReference type="ARBA" id="ARBA00022553"/>
    </source>
</evidence>
<keyword evidence="4" id="KW-0833">Ubl conjugation pathway</keyword>
<accession>A0A9P4PNL1</accession>
<feature type="region of interest" description="Disordered" evidence="6">
    <location>
        <begin position="163"/>
        <end position="225"/>
    </location>
</feature>
<dbReference type="Proteomes" id="UP000799764">
    <property type="component" value="Unassembled WGS sequence"/>
</dbReference>
<feature type="compositionally biased region" description="Polar residues" evidence="6">
    <location>
        <begin position="193"/>
        <end position="215"/>
    </location>
</feature>
<proteinExistence type="inferred from homology"/>
<feature type="domain" description="Ubiquitin-like protease family profile" evidence="7">
    <location>
        <begin position="460"/>
        <end position="777"/>
    </location>
</feature>
<dbReference type="GO" id="GO:0016926">
    <property type="term" value="P:protein desumoylation"/>
    <property type="evidence" value="ECO:0007669"/>
    <property type="project" value="TreeGrafter"/>
</dbReference>
<feature type="region of interest" description="Disordered" evidence="6">
    <location>
        <begin position="1"/>
        <end position="63"/>
    </location>
</feature>
<dbReference type="AlphaFoldDB" id="A0A9P4PNL1"/>
<comment type="similarity">
    <text evidence="1">Belongs to the peptidase C48 family.</text>
</comment>
<evidence type="ECO:0000313" key="8">
    <source>
        <dbReference type="EMBL" id="KAF2448420.1"/>
    </source>
</evidence>
<dbReference type="Gene3D" id="3.40.395.10">
    <property type="entry name" value="Adenoviral Proteinase, Chain A"/>
    <property type="match status" value="1"/>
</dbReference>
<sequence length="1176" mass="130876">MPKPGANHAHQPKNTLTQQTYHPPSGVHKTYGRSSRPDDFVNFLDEGRFDTRPTKKRRTDTTDAITVYDEGEIQEIRPKDQTPRPVSHRSASSRSFTLPGAKDPRSEFGRASAVVDPRRKKARTSTSNGNSGFINGGAQPAILIDDDDVLDSSANPRKLQLQKFQQGVEQPRDRASGQQVHETTSKHFAPKMNHSTLALDASNQRTVRRSNNLRDSFSRGPVSDASARDRWPLRWIRAHDLKESREDLFLDSRILKEYRVTSSDRNDIKYEIKLKDVRKAETDHTSRIRLTGSTSTANNVQYMVDLEFQDEQNLATFSQAVSNSIKPNQVALRTEEFMNTIFQKPLAVTSQPLNKAPPLDIQNQVQQVSNAAKPRLLNNLSRVSDIAGLKTSSSSATAPARTETRRLSERPVRTTRASKPLTVDLEDFEDLAEVERFSEIHGLGPPWKKPLNYNSGRRRAVVDFKDLERLDDGQFLNDQLIDFYLLYLFDQAKVPRDKVYLFNTHFFTTLTRKVPGQKGWINYQGVARWTAKEDIFGYDYIVVPINQDVHWYLAIICNVSNIARTPAIEDLAKSDEVGSAASKELDSEPPGHEAKIADLPSIPSPALVDPPSESSTSNAAIEVVDPDDSDLNLVDPRATGPDHGLSAPSGCSSVAESPAAETAQMKNLTLSDSKPEGILLGSSSSAGPKKPKRRLRPPPKKRDVNESVIVVLDSLGGSAKTAAVRVLKDYIRAEGEEKRGMKADIPSHAFYAKEGQIPQQQNYVDCGVYLLGYAQQFFENPDLFKNRILSGEMQVETDWPDMTMSSMRAGMRDILQRLNREQEEEREQARRQKKQGKRASPDATVDATKNSVEQKAAVVAEQAEKPTLTVDAKNATPIPEMNNAPIQEEPSTMSSVQPHPRLASPFQPRPPQKRDRSRSKSVPAPTQTDVPNTKGRVTPATDGQNASPTTGVPHRSRSPIVSIPPPSRKSPKRPRELILVGDSPEETTKKKVRTDLKSPKDFMDGDPRIVGIRSPDSKAAVLPKRREKVSTPRVASVPPRGSSRDPIQLDESQEAPMSTDAAPQSTKRNSQGPDFIITTPKSARGARLPPTRQRQQHMSSPARSNIQRGSPVRRRETRSANESPDPIVDLDDLDLPPQRIQSHSSRPNRSRWRAKTPDEDIPEKTIEVPETPPHDG</sequence>
<evidence type="ECO:0000256" key="4">
    <source>
        <dbReference type="ARBA" id="ARBA00022786"/>
    </source>
</evidence>
<feature type="region of interest" description="Disordered" evidence="6">
    <location>
        <begin position="75"/>
        <end position="139"/>
    </location>
</feature>
<feature type="compositionally biased region" description="Basic and acidic residues" evidence="6">
    <location>
        <begin position="583"/>
        <end position="596"/>
    </location>
</feature>
<feature type="compositionally biased region" description="Polar residues" evidence="6">
    <location>
        <begin position="12"/>
        <end position="22"/>
    </location>
</feature>
<dbReference type="GO" id="GO:0005634">
    <property type="term" value="C:nucleus"/>
    <property type="evidence" value="ECO:0007669"/>
    <property type="project" value="TreeGrafter"/>
</dbReference>
<dbReference type="InterPro" id="IPR038765">
    <property type="entry name" value="Papain-like_cys_pep_sf"/>
</dbReference>
<reference evidence="8" key="1">
    <citation type="journal article" date="2020" name="Stud. Mycol.">
        <title>101 Dothideomycetes genomes: a test case for predicting lifestyles and emergence of pathogens.</title>
        <authorList>
            <person name="Haridas S."/>
            <person name="Albert R."/>
            <person name="Binder M."/>
            <person name="Bloem J."/>
            <person name="Labutti K."/>
            <person name="Salamov A."/>
            <person name="Andreopoulos B."/>
            <person name="Baker S."/>
            <person name="Barry K."/>
            <person name="Bills G."/>
            <person name="Bluhm B."/>
            <person name="Cannon C."/>
            <person name="Castanera R."/>
            <person name="Culley D."/>
            <person name="Daum C."/>
            <person name="Ezra D."/>
            <person name="Gonzalez J."/>
            <person name="Henrissat B."/>
            <person name="Kuo A."/>
            <person name="Liang C."/>
            <person name="Lipzen A."/>
            <person name="Lutzoni F."/>
            <person name="Magnuson J."/>
            <person name="Mondo S."/>
            <person name="Nolan M."/>
            <person name="Ohm R."/>
            <person name="Pangilinan J."/>
            <person name="Park H.-J."/>
            <person name="Ramirez L."/>
            <person name="Alfaro M."/>
            <person name="Sun H."/>
            <person name="Tritt A."/>
            <person name="Yoshinaga Y."/>
            <person name="Zwiers L.-H."/>
            <person name="Turgeon B."/>
            <person name="Goodwin S."/>
            <person name="Spatafora J."/>
            <person name="Crous P."/>
            <person name="Grigoriev I."/>
        </authorList>
    </citation>
    <scope>NUCLEOTIDE SEQUENCE</scope>
    <source>
        <strain evidence="8">CBS 690.94</strain>
    </source>
</reference>
<feature type="compositionally biased region" description="Polar residues" evidence="6">
    <location>
        <begin position="1061"/>
        <end position="1072"/>
    </location>
</feature>
<evidence type="ECO:0000256" key="3">
    <source>
        <dbReference type="ARBA" id="ARBA00022670"/>
    </source>
</evidence>
<feature type="compositionally biased region" description="Basic residues" evidence="6">
    <location>
        <begin position="689"/>
        <end position="699"/>
    </location>
</feature>
<evidence type="ECO:0000259" key="7">
    <source>
        <dbReference type="PROSITE" id="PS50600"/>
    </source>
</evidence>
<feature type="compositionally biased region" description="Polar residues" evidence="6">
    <location>
        <begin position="1092"/>
        <end position="1108"/>
    </location>
</feature>
<evidence type="ECO:0000256" key="6">
    <source>
        <dbReference type="SAM" id="MobiDB-lite"/>
    </source>
</evidence>
<dbReference type="Pfam" id="PF02902">
    <property type="entry name" value="Peptidase_C48"/>
    <property type="match status" value="1"/>
</dbReference>
<feature type="region of interest" description="Disordered" evidence="6">
    <location>
        <begin position="391"/>
        <end position="415"/>
    </location>
</feature>
<dbReference type="SUPFAM" id="SSF54001">
    <property type="entry name" value="Cysteine proteinases"/>
    <property type="match status" value="1"/>
</dbReference>
<dbReference type="OrthoDB" id="442460at2759"/>
<dbReference type="InterPro" id="IPR003653">
    <property type="entry name" value="Peptidase_C48_C"/>
</dbReference>
<evidence type="ECO:0000256" key="1">
    <source>
        <dbReference type="ARBA" id="ARBA00005234"/>
    </source>
</evidence>
<dbReference type="GO" id="GO:0005737">
    <property type="term" value="C:cytoplasm"/>
    <property type="evidence" value="ECO:0007669"/>
    <property type="project" value="TreeGrafter"/>
</dbReference>
<feature type="compositionally biased region" description="Basic and acidic residues" evidence="6">
    <location>
        <begin position="402"/>
        <end position="412"/>
    </location>
</feature>
<feature type="compositionally biased region" description="Polar residues" evidence="6">
    <location>
        <begin position="124"/>
        <end position="133"/>
    </location>
</feature>
<organism evidence="8 9">
    <name type="scientific">Karstenula rhodostoma CBS 690.94</name>
    <dbReference type="NCBI Taxonomy" id="1392251"/>
    <lineage>
        <taxon>Eukaryota</taxon>
        <taxon>Fungi</taxon>
        <taxon>Dikarya</taxon>
        <taxon>Ascomycota</taxon>
        <taxon>Pezizomycotina</taxon>
        <taxon>Dothideomycetes</taxon>
        <taxon>Pleosporomycetidae</taxon>
        <taxon>Pleosporales</taxon>
        <taxon>Massarineae</taxon>
        <taxon>Didymosphaeriaceae</taxon>
        <taxon>Karstenula</taxon>
    </lineage>
</organism>
<keyword evidence="9" id="KW-1185">Reference proteome</keyword>
<name>A0A9P4PNL1_9PLEO</name>
<feature type="compositionally biased region" description="Basic and acidic residues" evidence="6">
    <location>
        <begin position="820"/>
        <end position="830"/>
    </location>
</feature>
<dbReference type="PANTHER" id="PTHR46896:SF3">
    <property type="entry name" value="FI06413P-RELATED"/>
    <property type="match status" value="1"/>
</dbReference>
<keyword evidence="3" id="KW-0645">Protease</keyword>
<dbReference type="GO" id="GO:0006508">
    <property type="term" value="P:proteolysis"/>
    <property type="evidence" value="ECO:0007669"/>
    <property type="project" value="UniProtKB-KW"/>
</dbReference>
<dbReference type="PROSITE" id="PS50600">
    <property type="entry name" value="ULP_PROTEASE"/>
    <property type="match status" value="1"/>
</dbReference>
<feature type="compositionally biased region" description="Basic and acidic residues" evidence="6">
    <location>
        <begin position="35"/>
        <end position="53"/>
    </location>
</feature>
<keyword evidence="2" id="KW-0597">Phosphoprotein</keyword>
<gene>
    <name evidence="8" type="ORF">P171DRAFT_212727</name>
</gene>
<dbReference type="PANTHER" id="PTHR46896">
    <property type="entry name" value="SENTRIN-SPECIFIC PROTEASE"/>
    <property type="match status" value="1"/>
</dbReference>
<evidence type="ECO:0000313" key="9">
    <source>
        <dbReference type="Proteomes" id="UP000799764"/>
    </source>
</evidence>
<feature type="compositionally biased region" description="Basic and acidic residues" evidence="6">
    <location>
        <begin position="1155"/>
        <end position="1176"/>
    </location>
</feature>
<feature type="compositionally biased region" description="Polar residues" evidence="6">
    <location>
        <begin position="941"/>
        <end position="950"/>
    </location>
</feature>
<feature type="region of interest" description="Disordered" evidence="6">
    <location>
        <begin position="820"/>
        <end position="1176"/>
    </location>
</feature>